<name>A0A0F4ZGF4_9PEZI</name>
<protein>
    <recommendedName>
        <fullName evidence="2">OTU domain-containing protein</fullName>
    </recommendedName>
</protein>
<dbReference type="AlphaFoldDB" id="A0A0F4ZGF4"/>
<feature type="region of interest" description="Disordered" evidence="1">
    <location>
        <begin position="1"/>
        <end position="44"/>
    </location>
</feature>
<dbReference type="InterPro" id="IPR050704">
    <property type="entry name" value="Peptidase_C85-like"/>
</dbReference>
<sequence length="320" mass="34797">MEDGVPPLETLDQVQARHRREKKDLQGRITSKKKNATKKTRKGVNDECAALEYALAEKHAAELAVFTGSESDHPDDAAAAAAAGNHLATSDAVVEKLASVSLENGVLASEPPPSPPPPPQQQQQQPEQKRRRNRQKERLARRAAEQQSLAAEAATEAAHMSDHRGLERAALAPLLAARGLAEHDVPADGHCLFSAVADQVVARGYAADIPALAGARVGYRQMRVLAAQWIRAHAHQVAPFLEEPVDEYARKMQDTAEWGGQVELQALAEACGLEIHVVQKSGEQVIKPAEGGEGRRIWVGYYLHGFGLGEHYNSLRDKKE</sequence>
<feature type="compositionally biased region" description="Basic residues" evidence="1">
    <location>
        <begin position="30"/>
        <end position="42"/>
    </location>
</feature>
<dbReference type="EMBL" id="LAEV01001072">
    <property type="protein sequence ID" value="KKA28983.1"/>
    <property type="molecule type" value="Genomic_DNA"/>
</dbReference>
<dbReference type="InterPro" id="IPR003323">
    <property type="entry name" value="OTU_dom"/>
</dbReference>
<dbReference type="SUPFAM" id="SSF54001">
    <property type="entry name" value="Cysteine proteinases"/>
    <property type="match status" value="1"/>
</dbReference>
<feature type="region of interest" description="Disordered" evidence="1">
    <location>
        <begin position="106"/>
        <end position="148"/>
    </location>
</feature>
<feature type="compositionally biased region" description="Pro residues" evidence="1">
    <location>
        <begin position="110"/>
        <end position="120"/>
    </location>
</feature>
<keyword evidence="4" id="KW-1185">Reference proteome</keyword>
<dbReference type="GO" id="GO:0004843">
    <property type="term" value="F:cysteine-type deubiquitinase activity"/>
    <property type="evidence" value="ECO:0007669"/>
    <property type="project" value="TreeGrafter"/>
</dbReference>
<evidence type="ECO:0000313" key="4">
    <source>
        <dbReference type="Proteomes" id="UP000033483"/>
    </source>
</evidence>
<dbReference type="Proteomes" id="UP000033483">
    <property type="component" value="Unassembled WGS sequence"/>
</dbReference>
<dbReference type="CDD" id="cd22762">
    <property type="entry name" value="OTU_fungi_OTU2-like"/>
    <property type="match status" value="1"/>
</dbReference>
<dbReference type="PANTHER" id="PTHR12419:SF10">
    <property type="entry name" value="DEUBIQUITINASE OTUD6B"/>
    <property type="match status" value="1"/>
</dbReference>
<dbReference type="GO" id="GO:0016579">
    <property type="term" value="P:protein deubiquitination"/>
    <property type="evidence" value="ECO:0007669"/>
    <property type="project" value="TreeGrafter"/>
</dbReference>
<evidence type="ECO:0000313" key="3">
    <source>
        <dbReference type="EMBL" id="KKA28983.1"/>
    </source>
</evidence>
<evidence type="ECO:0000256" key="1">
    <source>
        <dbReference type="SAM" id="MobiDB-lite"/>
    </source>
</evidence>
<reference evidence="3 4" key="1">
    <citation type="submission" date="2015-03" db="EMBL/GenBank/DDBJ databases">
        <authorList>
            <person name="Radwan O."/>
            <person name="Al-Naeli F.A."/>
            <person name="Rendon G.A."/>
            <person name="Fields C."/>
        </authorList>
    </citation>
    <scope>NUCLEOTIDE SEQUENCE [LARGE SCALE GENOMIC DNA]</scope>
    <source>
        <strain evidence="3">CR-DP1</strain>
    </source>
</reference>
<dbReference type="PROSITE" id="PS50802">
    <property type="entry name" value="OTU"/>
    <property type="match status" value="1"/>
</dbReference>
<organism evidence="3 4">
    <name type="scientific">Thielaviopsis punctulata</name>
    <dbReference type="NCBI Taxonomy" id="72032"/>
    <lineage>
        <taxon>Eukaryota</taxon>
        <taxon>Fungi</taxon>
        <taxon>Dikarya</taxon>
        <taxon>Ascomycota</taxon>
        <taxon>Pezizomycotina</taxon>
        <taxon>Sordariomycetes</taxon>
        <taxon>Hypocreomycetidae</taxon>
        <taxon>Microascales</taxon>
        <taxon>Ceratocystidaceae</taxon>
        <taxon>Thielaviopsis</taxon>
    </lineage>
</organism>
<comment type="caution">
    <text evidence="3">The sequence shown here is derived from an EMBL/GenBank/DDBJ whole genome shotgun (WGS) entry which is preliminary data.</text>
</comment>
<feature type="domain" description="OTU" evidence="2">
    <location>
        <begin position="180"/>
        <end position="318"/>
    </location>
</feature>
<dbReference type="PANTHER" id="PTHR12419">
    <property type="entry name" value="OTU DOMAIN CONTAINING PROTEIN"/>
    <property type="match status" value="1"/>
</dbReference>
<dbReference type="InterPro" id="IPR038765">
    <property type="entry name" value="Papain-like_cys_pep_sf"/>
</dbReference>
<proteinExistence type="predicted"/>
<dbReference type="Gene3D" id="3.90.70.80">
    <property type="match status" value="1"/>
</dbReference>
<dbReference type="Pfam" id="PF02338">
    <property type="entry name" value="OTU"/>
    <property type="match status" value="1"/>
</dbReference>
<accession>A0A0F4ZGF4</accession>
<dbReference type="InterPro" id="IPR049771">
    <property type="entry name" value="OTU2-like_OTU"/>
</dbReference>
<gene>
    <name evidence="3" type="ORF">TD95_000921</name>
</gene>
<evidence type="ECO:0000259" key="2">
    <source>
        <dbReference type="PROSITE" id="PS50802"/>
    </source>
</evidence>
<dbReference type="OrthoDB" id="415023at2759"/>